<dbReference type="HOGENOM" id="CLU_048259_2_1_9"/>
<dbReference type="InterPro" id="IPR048792">
    <property type="entry name" value="CarD_C"/>
</dbReference>
<reference evidence="2 3" key="1">
    <citation type="journal article" date="2014" name="Genome Announc.">
        <title>Complete Genome Sequence of Amino Acid-Utilizing Eubacterium acidaminophilum al-2 (DSM 3953).</title>
        <authorList>
            <person name="Poehlein A."/>
            <person name="Andreesen J.R."/>
            <person name="Daniel R."/>
        </authorList>
    </citation>
    <scope>NUCLEOTIDE SEQUENCE [LARGE SCALE GENOMIC DNA]</scope>
    <source>
        <strain evidence="2 3">DSM 3953</strain>
    </source>
</reference>
<dbReference type="SUPFAM" id="SSF141259">
    <property type="entry name" value="CarD-like"/>
    <property type="match status" value="1"/>
</dbReference>
<dbReference type="Gene3D" id="1.20.58.1290">
    <property type="entry name" value="CarD-like, C-terminal domain"/>
    <property type="match status" value="1"/>
</dbReference>
<keyword evidence="3" id="KW-1185">Reference proteome</keyword>
<dbReference type="PANTHER" id="PTHR38447">
    <property type="entry name" value="TRANSCRIPTION FACTOR YDEB-RELATED"/>
    <property type="match status" value="1"/>
</dbReference>
<protein>
    <submittedName>
        <fullName evidence="2">Transcriptional regulator, CarD family</fullName>
    </submittedName>
</protein>
<accession>W8TIM0</accession>
<dbReference type="Pfam" id="PF02559">
    <property type="entry name" value="CarD_TRCF_RID"/>
    <property type="match status" value="1"/>
</dbReference>
<proteinExistence type="predicted"/>
<dbReference type="eggNOG" id="COG1329">
    <property type="taxonomic scope" value="Bacteria"/>
</dbReference>
<dbReference type="AlphaFoldDB" id="W8TIM0"/>
<dbReference type="InterPro" id="IPR042215">
    <property type="entry name" value="CarD-like_C"/>
</dbReference>
<sequence length="165" mass="19132">MFHINDYIMYGKTGVCQVTGIEKGKLIGNAEIEYYVLKPLSCDTTIKIPVNTTKVNMRPVVSKMEVLDFIDSMAEEDTVWIKDDRSRFKEFESKLNEGSCLEWMEIIKSIYIKERDKQSGRKSISPRDRDISKEAKRLLFEEFSLSLGIPKDDVESFIINRVSNF</sequence>
<dbReference type="Proteomes" id="UP000019591">
    <property type="component" value="Chromosome"/>
</dbReference>
<evidence type="ECO:0000313" key="3">
    <source>
        <dbReference type="Proteomes" id="UP000019591"/>
    </source>
</evidence>
<dbReference type="STRING" id="1286171.EAL2_c07560"/>
<dbReference type="SMART" id="SM01058">
    <property type="entry name" value="CarD_TRCF"/>
    <property type="match status" value="1"/>
</dbReference>
<gene>
    <name evidence="2" type="ORF">EAL2_c07560</name>
</gene>
<name>W8TIM0_PEPAC</name>
<dbReference type="InterPro" id="IPR003711">
    <property type="entry name" value="CarD-like/TRCF_RID"/>
</dbReference>
<evidence type="ECO:0000259" key="1">
    <source>
        <dbReference type="SMART" id="SM01058"/>
    </source>
</evidence>
<dbReference type="OrthoDB" id="9786074at2"/>
<dbReference type="Gene3D" id="2.40.10.170">
    <property type="match status" value="1"/>
</dbReference>
<dbReference type="RefSeq" id="WP_025435092.1">
    <property type="nucleotide sequence ID" value="NZ_CP007452.1"/>
</dbReference>
<evidence type="ECO:0000313" key="2">
    <source>
        <dbReference type="EMBL" id="AHM56057.1"/>
    </source>
</evidence>
<feature type="domain" description="CarD-like/TRCF RNAP-interacting" evidence="1">
    <location>
        <begin position="1"/>
        <end position="111"/>
    </location>
</feature>
<dbReference type="Pfam" id="PF21095">
    <property type="entry name" value="CarD_C"/>
    <property type="match status" value="1"/>
</dbReference>
<dbReference type="InterPro" id="IPR052531">
    <property type="entry name" value="CarD-like_regulator"/>
</dbReference>
<dbReference type="GO" id="GO:0009303">
    <property type="term" value="P:rRNA transcription"/>
    <property type="evidence" value="ECO:0007669"/>
    <property type="project" value="TreeGrafter"/>
</dbReference>
<dbReference type="EMBL" id="CP007452">
    <property type="protein sequence ID" value="AHM56057.1"/>
    <property type="molecule type" value="Genomic_DNA"/>
</dbReference>
<dbReference type="KEGG" id="eac:EAL2_c07560"/>
<dbReference type="PANTHER" id="PTHR38447:SF1">
    <property type="entry name" value="RNA POLYMERASE-BINDING TRANSCRIPTION FACTOR CARD"/>
    <property type="match status" value="1"/>
</dbReference>
<dbReference type="PATRIC" id="fig|1286171.3.peg.702"/>
<organism evidence="2 3">
    <name type="scientific">Peptoclostridium acidaminophilum DSM 3953</name>
    <dbReference type="NCBI Taxonomy" id="1286171"/>
    <lineage>
        <taxon>Bacteria</taxon>
        <taxon>Bacillati</taxon>
        <taxon>Bacillota</taxon>
        <taxon>Clostridia</taxon>
        <taxon>Peptostreptococcales</taxon>
        <taxon>Peptoclostridiaceae</taxon>
        <taxon>Peptoclostridium</taxon>
    </lineage>
</organism>
<dbReference type="InterPro" id="IPR036101">
    <property type="entry name" value="CarD-like/TRCF_RID_sf"/>
</dbReference>